<dbReference type="EMBL" id="JAANYQ010000013">
    <property type="protein sequence ID" value="KAF4121189.1"/>
    <property type="molecule type" value="Genomic_DNA"/>
</dbReference>
<keyword evidence="2" id="KW-0812">Transmembrane</keyword>
<dbReference type="OrthoDB" id="5394254at2759"/>
<name>A0A9P5D466_9HYPO</name>
<feature type="transmembrane region" description="Helical" evidence="2">
    <location>
        <begin position="323"/>
        <end position="345"/>
    </location>
</feature>
<dbReference type="GeneID" id="55968381"/>
<feature type="compositionally biased region" description="Low complexity" evidence="1">
    <location>
        <begin position="18"/>
        <end position="30"/>
    </location>
</feature>
<evidence type="ECO:0000256" key="1">
    <source>
        <dbReference type="SAM" id="MobiDB-lite"/>
    </source>
</evidence>
<keyword evidence="2" id="KW-0472">Membrane</keyword>
<dbReference type="Proteomes" id="UP000749293">
    <property type="component" value="Unassembled WGS sequence"/>
</dbReference>
<feature type="transmembrane region" description="Helical" evidence="2">
    <location>
        <begin position="236"/>
        <end position="256"/>
    </location>
</feature>
<feature type="transmembrane region" description="Helical" evidence="2">
    <location>
        <begin position="277"/>
        <end position="303"/>
    </location>
</feature>
<feature type="transmembrane region" description="Helical" evidence="2">
    <location>
        <begin position="392"/>
        <end position="413"/>
    </location>
</feature>
<protein>
    <submittedName>
        <fullName evidence="3">Conserved hypothetical, protein</fullName>
    </submittedName>
</protein>
<proteinExistence type="predicted"/>
<keyword evidence="2" id="KW-1133">Transmembrane helix</keyword>
<sequence length="443" mass="45515">MPPRRAKAESAGSKKQSDVSASTSASDVATPKSKGTRSRAKSISKTATAVAAATPKAVTTPKAAAAAAPAAPAAAAPATPKVSTPKISTPKPSTPKISTPKPSTPKPAPRRTSTSASANGEKSKTKSRVAIDGGGSGGIASKLPEWSRFPAVALTSFGLASLGYSVLGAVTNGELQARSRLQESWGEVGVLAGWRLVELAVGWFGNLDSLDVATLNLLSHGPPLYLLTTFYELSPLTAMLSFALDVASAAVPFYALRPLSAVHTRSARLPNRELAGLGLQLYTAALATAVYTVVMTLSLRFALPRALAVYFSGLPSLEPAYGASYWSLLPATVQFGAAASSFIYAPFATTGRAKDDDRIAQFDPAAASLRETVEWNFLGYTAKTKVVVGRTALAVAVTAVNTAIACRMTIYGVEVAGAVAYAAAWAVATACVGAGLAFVGGYE</sequence>
<gene>
    <name evidence="3" type="ORF">GMORB2_2151</name>
</gene>
<reference evidence="3" key="1">
    <citation type="submission" date="2020-03" db="EMBL/GenBank/DDBJ databases">
        <title>Site-based positive gene gene selection in Geosmithia morbida across the United States reveals a broad range of putative effectors and factors for local host and environmental adapation.</title>
        <authorList>
            <person name="Onufrak A."/>
            <person name="Murdoch R.W."/>
            <person name="Gazis R."/>
            <person name="Huff M."/>
            <person name="Staton M."/>
            <person name="Klingeman W."/>
            <person name="Hadziabdic D."/>
        </authorList>
    </citation>
    <scope>NUCLEOTIDE SEQUENCE</scope>
    <source>
        <strain evidence="3">1262</strain>
    </source>
</reference>
<feature type="compositionally biased region" description="Low complexity" evidence="1">
    <location>
        <begin position="43"/>
        <end position="101"/>
    </location>
</feature>
<evidence type="ECO:0000313" key="4">
    <source>
        <dbReference type="Proteomes" id="UP000749293"/>
    </source>
</evidence>
<dbReference type="AlphaFoldDB" id="A0A9P5D466"/>
<organism evidence="3 4">
    <name type="scientific">Geosmithia morbida</name>
    <dbReference type="NCBI Taxonomy" id="1094350"/>
    <lineage>
        <taxon>Eukaryota</taxon>
        <taxon>Fungi</taxon>
        <taxon>Dikarya</taxon>
        <taxon>Ascomycota</taxon>
        <taxon>Pezizomycotina</taxon>
        <taxon>Sordariomycetes</taxon>
        <taxon>Hypocreomycetidae</taxon>
        <taxon>Hypocreales</taxon>
        <taxon>Bionectriaceae</taxon>
        <taxon>Geosmithia</taxon>
    </lineage>
</organism>
<evidence type="ECO:0000313" key="3">
    <source>
        <dbReference type="EMBL" id="KAF4121189.1"/>
    </source>
</evidence>
<dbReference type="RefSeq" id="XP_035319841.1">
    <property type="nucleotide sequence ID" value="XM_035464131.1"/>
</dbReference>
<comment type="caution">
    <text evidence="3">The sequence shown here is derived from an EMBL/GenBank/DDBJ whole genome shotgun (WGS) entry which is preliminary data.</text>
</comment>
<accession>A0A9P5D466</accession>
<feature type="region of interest" description="Disordered" evidence="1">
    <location>
        <begin position="1"/>
        <end position="134"/>
    </location>
</feature>
<evidence type="ECO:0000256" key="2">
    <source>
        <dbReference type="SAM" id="Phobius"/>
    </source>
</evidence>
<keyword evidence="4" id="KW-1185">Reference proteome</keyword>
<feature type="transmembrane region" description="Helical" evidence="2">
    <location>
        <begin position="419"/>
        <end position="442"/>
    </location>
</feature>